<dbReference type="Gene3D" id="3.40.50.1460">
    <property type="match status" value="1"/>
</dbReference>
<feature type="region of interest" description="Disordered" evidence="4">
    <location>
        <begin position="700"/>
        <end position="760"/>
    </location>
</feature>
<dbReference type="EMBL" id="CAJMWY010003159">
    <property type="protein sequence ID" value="CAE6499530.1"/>
    <property type="molecule type" value="Genomic_DNA"/>
</dbReference>
<evidence type="ECO:0000313" key="6">
    <source>
        <dbReference type="EMBL" id="CAE6499530.1"/>
    </source>
</evidence>
<protein>
    <recommendedName>
        <fullName evidence="5">Peptidase C14 caspase domain-containing protein</fullName>
    </recommendedName>
</protein>
<evidence type="ECO:0000313" key="7">
    <source>
        <dbReference type="Proteomes" id="UP000663861"/>
    </source>
</evidence>
<proteinExistence type="inferred from homology"/>
<dbReference type="InterPro" id="IPR050452">
    <property type="entry name" value="Metacaspase"/>
</dbReference>
<dbReference type="SUPFAM" id="SSF52129">
    <property type="entry name" value="Caspase-like"/>
    <property type="match status" value="1"/>
</dbReference>
<keyword evidence="2" id="KW-0053">Apoptosis</keyword>
<reference evidence="6" key="1">
    <citation type="submission" date="2021-01" db="EMBL/GenBank/DDBJ databases">
        <authorList>
            <person name="Kaushik A."/>
        </authorList>
    </citation>
    <scope>NUCLEOTIDE SEQUENCE</scope>
    <source>
        <strain evidence="6">AG4-RS23</strain>
    </source>
</reference>
<dbReference type="PANTHER" id="PTHR48104">
    <property type="entry name" value="METACASPASE-4"/>
    <property type="match status" value="1"/>
</dbReference>
<evidence type="ECO:0000256" key="4">
    <source>
        <dbReference type="SAM" id="MobiDB-lite"/>
    </source>
</evidence>
<organism evidence="6 7">
    <name type="scientific">Rhizoctonia solani</name>
    <dbReference type="NCBI Taxonomy" id="456999"/>
    <lineage>
        <taxon>Eukaryota</taxon>
        <taxon>Fungi</taxon>
        <taxon>Dikarya</taxon>
        <taxon>Basidiomycota</taxon>
        <taxon>Agaricomycotina</taxon>
        <taxon>Agaricomycetes</taxon>
        <taxon>Cantharellales</taxon>
        <taxon>Ceratobasidiaceae</taxon>
        <taxon>Rhizoctonia</taxon>
    </lineage>
</organism>
<dbReference type="GO" id="GO:0006915">
    <property type="term" value="P:apoptotic process"/>
    <property type="evidence" value="ECO:0007669"/>
    <property type="project" value="UniProtKB-KW"/>
</dbReference>
<evidence type="ECO:0000256" key="3">
    <source>
        <dbReference type="ARBA" id="ARBA00022807"/>
    </source>
</evidence>
<dbReference type="InterPro" id="IPR011600">
    <property type="entry name" value="Pept_C14_caspase"/>
</dbReference>
<comment type="similarity">
    <text evidence="1">Belongs to the peptidase C14B family.</text>
</comment>
<evidence type="ECO:0000256" key="2">
    <source>
        <dbReference type="ARBA" id="ARBA00022703"/>
    </source>
</evidence>
<keyword evidence="3" id="KW-0645">Protease</keyword>
<dbReference type="AlphaFoldDB" id="A0A8H3D122"/>
<evidence type="ECO:0000256" key="1">
    <source>
        <dbReference type="ARBA" id="ARBA00009005"/>
    </source>
</evidence>
<dbReference type="PANTHER" id="PTHR48104:SF30">
    <property type="entry name" value="METACASPASE-1"/>
    <property type="match status" value="1"/>
</dbReference>
<dbReference type="InterPro" id="IPR029030">
    <property type="entry name" value="Caspase-like_dom_sf"/>
</dbReference>
<gene>
    <name evidence="6" type="ORF">RDB_LOCUS120625</name>
</gene>
<dbReference type="GO" id="GO:0005737">
    <property type="term" value="C:cytoplasm"/>
    <property type="evidence" value="ECO:0007669"/>
    <property type="project" value="TreeGrafter"/>
</dbReference>
<dbReference type="Pfam" id="PF00656">
    <property type="entry name" value="Peptidase_C14"/>
    <property type="match status" value="1"/>
</dbReference>
<evidence type="ECO:0000259" key="5">
    <source>
        <dbReference type="Pfam" id="PF00656"/>
    </source>
</evidence>
<dbReference type="GO" id="GO:0004197">
    <property type="term" value="F:cysteine-type endopeptidase activity"/>
    <property type="evidence" value="ECO:0007669"/>
    <property type="project" value="InterPro"/>
</dbReference>
<comment type="caution">
    <text evidence="6">The sequence shown here is derived from an EMBL/GenBank/DDBJ whole genome shotgun (WGS) entry which is preliminary data.</text>
</comment>
<accession>A0A8H3D122</accession>
<feature type="compositionally biased region" description="Basic and acidic residues" evidence="4">
    <location>
        <begin position="725"/>
        <end position="742"/>
    </location>
</feature>
<name>A0A8H3D122_9AGAM</name>
<sequence length="906" mass="97955">MPAIIPQATTADAQAIVQKLCAKAGGASASAQAAQAKKVEIVTKPTGAKPPLHALIIGINKYKANVHLSAAVPDALTFKQYLMDDLLVPEDQITIILDEEAKRADIIKAFQQLAKPDNGIARGDPIVIYYAGHGSEIEPPPDRAANGPKVQCIIPQDTSAVDGVMVIPDFTIGTLVHRISQEKGNNITLIFDCCHSAGGSRDAQEDARYVDPSLLPKLPSAQDKDIIQDALSGSRDIVDPAKLGLSFEGMDSHIILAACGHGEVAFENGTEGHGYFSGALLKLLRSIKVDSLTYKGCMQRLPSLRTRQPQNPVCEGKNIDRLFFNAKVPGANTSFIVIKPDKTNTFWLQAGLAQGITPGSKFAIHATDIPGTANPELGILEVDQVNPFVARLKDASTLNLPEVSYGRQVGYGPEQALDIFVTQEFVDAAEPDDAWARAFSGGDEQLVLRPVEPDLAAVVLSVDSKKNATFTISQPTSVQLGIQTLPSPCYAPLIPSAPRVMPVLTALSQWNWHLRRMPESRPWQKLIDFEFYKLQFSGEYTDEGSPILEPEGENLVVDGVADMVASTEDYYGVRVVNRSTQDLYASLFAFSATSLAISQKTIPMLGSSSSDPSLPKNAPLTIGYGSGGQVPFIFSINEPLNFDVTILKLFVSNVPTDFQSIEQESPFEGRGLVSDSGIKNLFAKKPLWDAFTINLVQRRYPKGEEPAPTEPAEETTPEPTPTEPSDSKPTEEPPCKSTEEPSSKPTEVPAPVPVPDKSSTAGAVLFTGRSEEPSLVQSRSANPLSTPWFRTPPLTKELLGSIRCMRLRTLAKQQGPAGAQSGAYFEVSVISPGDGLPKLAPSGDEMTYRSHSAPAKADYEWTDGEVFDEQHELWRNLKEGDYFEVAACASGRGCTNDADRGNLIFW</sequence>
<keyword evidence="3" id="KW-0788">Thiol protease</keyword>
<dbReference type="GO" id="GO:0006508">
    <property type="term" value="P:proteolysis"/>
    <property type="evidence" value="ECO:0007669"/>
    <property type="project" value="InterPro"/>
</dbReference>
<keyword evidence="3" id="KW-0378">Hydrolase</keyword>
<feature type="domain" description="Peptidase C14 caspase" evidence="5">
    <location>
        <begin position="53"/>
        <end position="288"/>
    </location>
</feature>
<dbReference type="Proteomes" id="UP000663861">
    <property type="component" value="Unassembled WGS sequence"/>
</dbReference>